<dbReference type="AlphaFoldDB" id="A0A154QEX1"/>
<sequence length="140" mass="15022">MTKSIGRTGRLAAIGLAVAVAVAVPLGASAHERGGRGWGGGYNGYHDGYHGGYYGHGGHWSGGRWIAGAIVTGAVAGLVSDALRPAPVYYEAPVVYGPPRTVIYEDAPVVRRRVIERTVVYDDPYRVRYIRDDGYDDDDD</sequence>
<dbReference type="EMBL" id="LVJS01000053">
    <property type="protein sequence ID" value="KZC22812.1"/>
    <property type="molecule type" value="Genomic_DNA"/>
</dbReference>
<evidence type="ECO:0000313" key="2">
    <source>
        <dbReference type="Proteomes" id="UP000076131"/>
    </source>
</evidence>
<protein>
    <submittedName>
        <fullName evidence="1">Uncharacterized protein</fullName>
    </submittedName>
</protein>
<organism evidence="1 2">
    <name type="scientific">Rhodanobacter thiooxydans</name>
    <dbReference type="NCBI Taxonomy" id="416169"/>
    <lineage>
        <taxon>Bacteria</taxon>
        <taxon>Pseudomonadati</taxon>
        <taxon>Pseudomonadota</taxon>
        <taxon>Gammaproteobacteria</taxon>
        <taxon>Lysobacterales</taxon>
        <taxon>Rhodanobacteraceae</taxon>
        <taxon>Rhodanobacter</taxon>
    </lineage>
</organism>
<evidence type="ECO:0000313" key="1">
    <source>
        <dbReference type="EMBL" id="KZC22812.1"/>
    </source>
</evidence>
<name>A0A154QEX1_9GAMM</name>
<keyword evidence="2" id="KW-1185">Reference proteome</keyword>
<accession>A0A154QEX1</accession>
<dbReference type="Proteomes" id="UP000076131">
    <property type="component" value="Unassembled WGS sequence"/>
</dbReference>
<comment type="caution">
    <text evidence="1">The sequence shown here is derived from an EMBL/GenBank/DDBJ whole genome shotgun (WGS) entry which is preliminary data.</text>
</comment>
<dbReference type="STRING" id="416169.RHOFW104T7_16825"/>
<gene>
    <name evidence="1" type="ORF">RHOFW104T7_16825</name>
</gene>
<dbReference type="RefSeq" id="WP_008433487.1">
    <property type="nucleotide sequence ID" value="NZ_LVJS01000053.1"/>
</dbReference>
<reference evidence="1 2" key="1">
    <citation type="journal article" date="2016" name="MBio">
        <title>Lateral Gene Transfer in a Heavy Metal-Contaminated-Groundwater Microbial Community.</title>
        <authorList>
            <person name="Hemme C.L."/>
            <person name="Green S.J."/>
            <person name="Rishishwar L."/>
            <person name="Prakash O."/>
            <person name="Pettenato A."/>
            <person name="Chakraborty R."/>
            <person name="Deutschbauer A.M."/>
            <person name="Van Nostrand J.D."/>
            <person name="Wu L."/>
            <person name="He Z."/>
            <person name="Jordan I.K."/>
            <person name="Hazen T.C."/>
            <person name="Arkin A.P."/>
            <person name="Kostka J.E."/>
            <person name="Zhou J."/>
        </authorList>
    </citation>
    <scope>NUCLEOTIDE SEQUENCE [LARGE SCALE GENOMIC DNA]</scope>
    <source>
        <strain evidence="1 2">FW104-T7</strain>
    </source>
</reference>
<dbReference type="eggNOG" id="ENOG50315FF">
    <property type="taxonomic scope" value="Bacteria"/>
</dbReference>
<proteinExistence type="predicted"/>